<name>A0A501PZA5_9FLAO</name>
<reference evidence="1 2" key="2">
    <citation type="submission" date="2019-06" db="EMBL/GenBank/DDBJ databases">
        <authorList>
            <person name="Seo Y."/>
        </authorList>
    </citation>
    <scope>NUCLEOTIDE SEQUENCE [LARGE SCALE GENOMIC DNA]</scope>
    <source>
        <strain evidence="1 2">MaA-Y11</strain>
    </source>
</reference>
<accession>A0A501PZA5</accession>
<keyword evidence="2" id="KW-1185">Reference proteome</keyword>
<dbReference type="RefSeq" id="WP_140001752.1">
    <property type="nucleotide sequence ID" value="NZ_VFJE01000056.1"/>
</dbReference>
<dbReference type="InterPro" id="IPR023375">
    <property type="entry name" value="ADC_dom_sf"/>
</dbReference>
<dbReference type="OrthoDB" id="1421826at2"/>
<dbReference type="Gene3D" id="2.40.400.10">
    <property type="entry name" value="Acetoacetate decarboxylase-like"/>
    <property type="match status" value="1"/>
</dbReference>
<dbReference type="EMBL" id="VFJE01000056">
    <property type="protein sequence ID" value="TPD65515.1"/>
    <property type="molecule type" value="Genomic_DNA"/>
</dbReference>
<dbReference type="Pfam" id="PF09844">
    <property type="entry name" value="DUF2071"/>
    <property type="match status" value="1"/>
</dbReference>
<sequence>MKLSEILENTKHRPWEIPKSSWRFYQEWNDVLFLHWQVDIEELQKFVPEELEIDLFEGKPWVSVVAFAMEKIRPRYMPAFAPISNFLEINVRTYIKKKGKTGVYFLSMEGGKNLSCQVAKSISKLPYRYSKIKREEQFYDSSNTEFEDQLNVQFTIGEPTTTKTDLERWLTERYALFQDDGSFINEYEIHHTEWPLKALTISDMALSYPRYKNLIGREPDLINYSEGVQVIAWGKKKIAKTDWRL</sequence>
<evidence type="ECO:0000313" key="2">
    <source>
        <dbReference type="Proteomes" id="UP000319175"/>
    </source>
</evidence>
<dbReference type="PANTHER" id="PTHR39186:SF1">
    <property type="entry name" value="DUF2071 DOMAIN-CONTAINING PROTEIN"/>
    <property type="match status" value="1"/>
</dbReference>
<dbReference type="InterPro" id="IPR018644">
    <property type="entry name" value="DUF2071"/>
</dbReference>
<dbReference type="Proteomes" id="UP000319175">
    <property type="component" value="Unassembled WGS sequence"/>
</dbReference>
<protein>
    <submittedName>
        <fullName evidence="1">DUF2071 domain-containing protein</fullName>
    </submittedName>
</protein>
<comment type="caution">
    <text evidence="1">The sequence shown here is derived from an EMBL/GenBank/DDBJ whole genome shotgun (WGS) entry which is preliminary data.</text>
</comment>
<organism evidence="1 2">
    <name type="scientific">Flavobacterium microcysteis</name>
    <dbReference type="NCBI Taxonomy" id="2596891"/>
    <lineage>
        <taxon>Bacteria</taxon>
        <taxon>Pseudomonadati</taxon>
        <taxon>Bacteroidota</taxon>
        <taxon>Flavobacteriia</taxon>
        <taxon>Flavobacteriales</taxon>
        <taxon>Flavobacteriaceae</taxon>
        <taxon>Flavobacterium</taxon>
    </lineage>
</organism>
<evidence type="ECO:0000313" key="1">
    <source>
        <dbReference type="EMBL" id="TPD65515.1"/>
    </source>
</evidence>
<proteinExistence type="predicted"/>
<reference evidence="1 2" key="1">
    <citation type="submission" date="2019-06" db="EMBL/GenBank/DDBJ databases">
        <title>Flavobacterium sp. MaA-Y11 from geoumgang.</title>
        <authorList>
            <person name="Jeong S."/>
        </authorList>
    </citation>
    <scope>NUCLEOTIDE SEQUENCE [LARGE SCALE GENOMIC DNA]</scope>
    <source>
        <strain evidence="1 2">MaA-Y11</strain>
    </source>
</reference>
<dbReference type="AlphaFoldDB" id="A0A501PZA5"/>
<dbReference type="PANTHER" id="PTHR39186">
    <property type="entry name" value="DUF2071 FAMILY PROTEIN"/>
    <property type="match status" value="1"/>
</dbReference>
<gene>
    <name evidence="1" type="ORF">FJA49_15070</name>
</gene>
<dbReference type="SUPFAM" id="SSF160104">
    <property type="entry name" value="Acetoacetate decarboxylase-like"/>
    <property type="match status" value="1"/>
</dbReference>